<reference evidence="1 2" key="1">
    <citation type="submission" date="2019-03" db="EMBL/GenBank/DDBJ databases">
        <title>Genomic Encyclopedia of Type Strains, Phase III (KMG-III): the genomes of soil and plant-associated and newly described type strains.</title>
        <authorList>
            <person name="Whitman W."/>
        </authorList>
    </citation>
    <scope>NUCLEOTIDE SEQUENCE [LARGE SCALE GENOMIC DNA]</scope>
    <source>
        <strain evidence="1 2">CECT 7378</strain>
    </source>
</reference>
<feature type="non-terminal residue" evidence="1">
    <location>
        <position position="30"/>
    </location>
</feature>
<dbReference type="EMBL" id="SNXC01000009">
    <property type="protein sequence ID" value="TDP00037.1"/>
    <property type="molecule type" value="Genomic_DNA"/>
</dbReference>
<name>A0A4R6MEZ2_9GAMM</name>
<proteinExistence type="predicted"/>
<comment type="caution">
    <text evidence="1">The sequence shown here is derived from an EMBL/GenBank/DDBJ whole genome shotgun (WGS) entry which is preliminary data.</text>
</comment>
<evidence type="ECO:0000313" key="2">
    <source>
        <dbReference type="Proteomes" id="UP000294656"/>
    </source>
</evidence>
<dbReference type="Proteomes" id="UP000294656">
    <property type="component" value="Unassembled WGS sequence"/>
</dbReference>
<gene>
    <name evidence="1" type="ORF">DFP79_1056</name>
</gene>
<dbReference type="AlphaFoldDB" id="A0A4R6MEZ2"/>
<organism evidence="1 2">
    <name type="scientific">Marinomonas balearica</name>
    <dbReference type="NCBI Taxonomy" id="491947"/>
    <lineage>
        <taxon>Bacteria</taxon>
        <taxon>Pseudomonadati</taxon>
        <taxon>Pseudomonadota</taxon>
        <taxon>Gammaproteobacteria</taxon>
        <taxon>Oceanospirillales</taxon>
        <taxon>Oceanospirillaceae</taxon>
        <taxon>Marinomonas</taxon>
    </lineage>
</organism>
<keyword evidence="2" id="KW-1185">Reference proteome</keyword>
<accession>A0A4R6MEZ2</accession>
<evidence type="ECO:0000313" key="1">
    <source>
        <dbReference type="EMBL" id="TDP00037.1"/>
    </source>
</evidence>
<sequence length="30" mass="3460">MPINKMLCEMRIIEASESDKDSMLSLSKMQ</sequence>
<protein>
    <submittedName>
        <fullName evidence="1">Uncharacterized protein</fullName>
    </submittedName>
</protein>